<proteinExistence type="predicted"/>
<dbReference type="InParanoid" id="G2XTT0"/>
<protein>
    <submittedName>
        <fullName evidence="2">Uncharacterized protein</fullName>
    </submittedName>
</protein>
<feature type="compositionally biased region" description="Basic and acidic residues" evidence="1">
    <location>
        <begin position="61"/>
        <end position="75"/>
    </location>
</feature>
<evidence type="ECO:0000256" key="1">
    <source>
        <dbReference type="SAM" id="MobiDB-lite"/>
    </source>
</evidence>
<reference evidence="3" key="1">
    <citation type="journal article" date="2011" name="PLoS Genet.">
        <title>Genomic analysis of the necrotrophic fungal pathogens Sclerotinia sclerotiorum and Botrytis cinerea.</title>
        <authorList>
            <person name="Amselem J."/>
            <person name="Cuomo C.A."/>
            <person name="van Kan J.A."/>
            <person name="Viaud M."/>
            <person name="Benito E.P."/>
            <person name="Couloux A."/>
            <person name="Coutinho P.M."/>
            <person name="de Vries R.P."/>
            <person name="Dyer P.S."/>
            <person name="Fillinger S."/>
            <person name="Fournier E."/>
            <person name="Gout L."/>
            <person name="Hahn M."/>
            <person name="Kohn L."/>
            <person name="Lapalu N."/>
            <person name="Plummer K.M."/>
            <person name="Pradier J.M."/>
            <person name="Quevillon E."/>
            <person name="Sharon A."/>
            <person name="Simon A."/>
            <person name="ten Have A."/>
            <person name="Tudzynski B."/>
            <person name="Tudzynski P."/>
            <person name="Wincker P."/>
            <person name="Andrew M."/>
            <person name="Anthouard V."/>
            <person name="Beever R.E."/>
            <person name="Beffa R."/>
            <person name="Benoit I."/>
            <person name="Bouzid O."/>
            <person name="Brault B."/>
            <person name="Chen Z."/>
            <person name="Choquer M."/>
            <person name="Collemare J."/>
            <person name="Cotton P."/>
            <person name="Danchin E.G."/>
            <person name="Da Silva C."/>
            <person name="Gautier A."/>
            <person name="Giraud C."/>
            <person name="Giraud T."/>
            <person name="Gonzalez C."/>
            <person name="Grossetete S."/>
            <person name="Guldener U."/>
            <person name="Henrissat B."/>
            <person name="Howlett B.J."/>
            <person name="Kodira C."/>
            <person name="Kretschmer M."/>
            <person name="Lappartient A."/>
            <person name="Leroch M."/>
            <person name="Levis C."/>
            <person name="Mauceli E."/>
            <person name="Neuveglise C."/>
            <person name="Oeser B."/>
            <person name="Pearson M."/>
            <person name="Poulain J."/>
            <person name="Poussereau N."/>
            <person name="Quesneville H."/>
            <person name="Rascle C."/>
            <person name="Schumacher J."/>
            <person name="Segurens B."/>
            <person name="Sexton A."/>
            <person name="Silva E."/>
            <person name="Sirven C."/>
            <person name="Soanes D.M."/>
            <person name="Talbot N.J."/>
            <person name="Templeton M."/>
            <person name="Yandava C."/>
            <person name="Yarden O."/>
            <person name="Zeng Q."/>
            <person name="Rollins J.A."/>
            <person name="Lebrun M.H."/>
            <person name="Dickman M."/>
        </authorList>
    </citation>
    <scope>NUCLEOTIDE SEQUENCE [LARGE SCALE GENOMIC DNA]</scope>
    <source>
        <strain evidence="3">T4</strain>
    </source>
</reference>
<feature type="region of interest" description="Disordered" evidence="1">
    <location>
        <begin position="54"/>
        <end position="85"/>
    </location>
</feature>
<gene>
    <name evidence="2" type="ORF">BofuT4_uP061100.1</name>
</gene>
<name>G2XTT0_BOTF4</name>
<dbReference type="EMBL" id="FQ790267">
    <property type="protein sequence ID" value="CCD43900.1"/>
    <property type="molecule type" value="Genomic_DNA"/>
</dbReference>
<dbReference type="HOGENOM" id="CLU_2512355_0_0_1"/>
<sequence length="85" mass="10288">MVVCYNHREESHWEEYNFDKSKSNHEEYHYYKHEMVFVSPRNDQETSEMAATTLPGVPREPWNEFHTRKEQERVCKKARKPLGSS</sequence>
<dbReference type="AlphaFoldDB" id="G2XTT0"/>
<organism evidence="2 3">
    <name type="scientific">Botryotinia fuckeliana (strain T4)</name>
    <name type="common">Noble rot fungus</name>
    <name type="synonym">Botrytis cinerea</name>
    <dbReference type="NCBI Taxonomy" id="999810"/>
    <lineage>
        <taxon>Eukaryota</taxon>
        <taxon>Fungi</taxon>
        <taxon>Dikarya</taxon>
        <taxon>Ascomycota</taxon>
        <taxon>Pezizomycotina</taxon>
        <taxon>Leotiomycetes</taxon>
        <taxon>Helotiales</taxon>
        <taxon>Sclerotiniaceae</taxon>
        <taxon>Botrytis</taxon>
    </lineage>
</organism>
<evidence type="ECO:0000313" key="3">
    <source>
        <dbReference type="Proteomes" id="UP000008177"/>
    </source>
</evidence>
<feature type="compositionally biased region" description="Basic residues" evidence="1">
    <location>
        <begin position="76"/>
        <end position="85"/>
    </location>
</feature>
<dbReference type="Proteomes" id="UP000008177">
    <property type="component" value="Unplaced contigs"/>
</dbReference>
<evidence type="ECO:0000313" key="2">
    <source>
        <dbReference type="EMBL" id="CCD43900.1"/>
    </source>
</evidence>
<accession>G2XTT0</accession>